<comment type="caution">
    <text evidence="1">The sequence shown here is derived from an EMBL/GenBank/DDBJ whole genome shotgun (WGS) entry which is preliminary data.</text>
</comment>
<evidence type="ECO:0000313" key="1">
    <source>
        <dbReference type="EMBL" id="MCL1029793.1"/>
    </source>
</evidence>
<dbReference type="InterPro" id="IPR011194">
    <property type="entry name" value="UPF0306"/>
</dbReference>
<dbReference type="Proteomes" id="UP001165275">
    <property type="component" value="Unassembled WGS sequence"/>
</dbReference>
<sequence>MNNEKQLREICHFINQERVLTLSVAAEGVVWSATCFYQFQKDQMALYLMSDINSRHSQLMLKAPMVSGTIISSASSMMSMKGVQYQAHITPLSDEHEEQARNFYYERYPISRVMAFKIWRLQLREVKLTQRRMGVKRCLHWMCTQRLEVFSQ</sequence>
<dbReference type="EMBL" id="JAGQDC010000008">
    <property type="protein sequence ID" value="MCL1029793.1"/>
    <property type="molecule type" value="Genomic_DNA"/>
</dbReference>
<dbReference type="RefSeq" id="WP_248945994.1">
    <property type="nucleotide sequence ID" value="NZ_CBCSGY010000003.1"/>
</dbReference>
<dbReference type="Gene3D" id="2.30.110.10">
    <property type="entry name" value="Electron Transport, Fmn-binding Protein, Chain A"/>
    <property type="match status" value="1"/>
</dbReference>
<reference evidence="1" key="1">
    <citation type="submission" date="2021-04" db="EMBL/GenBank/DDBJ databases">
        <title>Genome sequence of Serratia sp. arafor3.</title>
        <authorList>
            <person name="Besaury L."/>
        </authorList>
    </citation>
    <scope>NUCLEOTIDE SEQUENCE</scope>
    <source>
        <strain evidence="1">Arafor3</strain>
    </source>
</reference>
<proteinExistence type="predicted"/>
<dbReference type="InterPro" id="IPR012349">
    <property type="entry name" value="Split_barrel_FMN-bd"/>
</dbReference>
<evidence type="ECO:0000313" key="2">
    <source>
        <dbReference type="Proteomes" id="UP001165275"/>
    </source>
</evidence>
<accession>A0ABT0KCP4</accession>
<protein>
    <submittedName>
        <fullName evidence="1">Uncharacterized protein</fullName>
    </submittedName>
</protein>
<dbReference type="PIRSF" id="PIRSF009554">
    <property type="entry name" value="UCP009554"/>
    <property type="match status" value="1"/>
</dbReference>
<name>A0ABT0KCP4_9GAMM</name>
<organism evidence="1 2">
    <name type="scientific">Serratia silvae</name>
    <dbReference type="NCBI Taxonomy" id="2824122"/>
    <lineage>
        <taxon>Bacteria</taxon>
        <taxon>Pseudomonadati</taxon>
        <taxon>Pseudomonadota</taxon>
        <taxon>Gammaproteobacteria</taxon>
        <taxon>Enterobacterales</taxon>
        <taxon>Yersiniaceae</taxon>
        <taxon>Serratia</taxon>
    </lineage>
</organism>
<dbReference type="SUPFAM" id="SSF50475">
    <property type="entry name" value="FMN-binding split barrel"/>
    <property type="match status" value="1"/>
</dbReference>
<keyword evidence="2" id="KW-1185">Reference proteome</keyword>
<gene>
    <name evidence="1" type="ORF">KAJ71_12295</name>
</gene>